<comment type="subcellular location">
    <subcellularLocation>
        <location evidence="1">Cytoplasm</location>
    </subcellularLocation>
</comment>
<dbReference type="PROSITE" id="PS51210">
    <property type="entry name" value="PLA2C"/>
    <property type="match status" value="1"/>
</dbReference>
<comment type="caution">
    <text evidence="11">The sequence shown here is derived from an EMBL/GenBank/DDBJ whole genome shotgun (WGS) entry which is preliminary data.</text>
</comment>
<dbReference type="Gene3D" id="3.40.1090.10">
    <property type="entry name" value="Cytosolic phospholipase A2 catalytic domain"/>
    <property type="match status" value="1"/>
</dbReference>
<dbReference type="GO" id="GO:0047498">
    <property type="term" value="F:calcium-dependent phospholipase A2 activity"/>
    <property type="evidence" value="ECO:0007669"/>
    <property type="project" value="TreeGrafter"/>
</dbReference>
<feature type="region of interest" description="Disordered" evidence="8">
    <location>
        <begin position="323"/>
        <end position="342"/>
    </location>
</feature>
<evidence type="ECO:0000256" key="5">
    <source>
        <dbReference type="ARBA" id="ARBA00023098"/>
    </source>
</evidence>
<evidence type="ECO:0000256" key="6">
    <source>
        <dbReference type="PROSITE-ProRule" id="PRU00555"/>
    </source>
</evidence>
<keyword evidence="4 6" id="KW-0378">Hydrolase</keyword>
<keyword evidence="7" id="KW-0106">Calcium</keyword>
<evidence type="ECO:0000256" key="2">
    <source>
        <dbReference type="ARBA" id="ARBA00013278"/>
    </source>
</evidence>
<keyword evidence="3 7" id="KW-0963">Cytoplasm</keyword>
<keyword evidence="5 6" id="KW-0443">Lipid metabolism</keyword>
<dbReference type="InterPro" id="IPR000008">
    <property type="entry name" value="C2_dom"/>
</dbReference>
<reference evidence="11" key="1">
    <citation type="journal article" date="2023" name="G3 (Bethesda)">
        <title>Whole genome assembly and annotation of the endangered Caribbean coral Acropora cervicornis.</title>
        <authorList>
            <person name="Selwyn J.D."/>
            <person name="Vollmer S.V."/>
        </authorList>
    </citation>
    <scope>NUCLEOTIDE SEQUENCE</scope>
    <source>
        <strain evidence="11">K2</strain>
    </source>
</reference>
<comment type="domain">
    <text evidence="7">The N-terminal C2 domain associates with lipid membranes upon calcium binding.</text>
</comment>
<gene>
    <name evidence="11" type="ORF">P5673_014584</name>
</gene>
<proteinExistence type="predicted"/>
<accession>A0AAD9QJZ6</accession>
<dbReference type="GO" id="GO:0046475">
    <property type="term" value="P:glycerophospholipid catabolic process"/>
    <property type="evidence" value="ECO:0007669"/>
    <property type="project" value="TreeGrafter"/>
</dbReference>
<evidence type="ECO:0000256" key="7">
    <source>
        <dbReference type="RuleBase" id="RU362102"/>
    </source>
</evidence>
<dbReference type="SMART" id="SM00239">
    <property type="entry name" value="C2"/>
    <property type="match status" value="1"/>
</dbReference>
<evidence type="ECO:0000313" key="12">
    <source>
        <dbReference type="Proteomes" id="UP001249851"/>
    </source>
</evidence>
<keyword evidence="6 7" id="KW-0442">Lipid degradation</keyword>
<dbReference type="EMBL" id="JARQWQ010000029">
    <property type="protein sequence ID" value="KAK2562311.1"/>
    <property type="molecule type" value="Genomic_DNA"/>
</dbReference>
<keyword evidence="12" id="KW-1185">Reference proteome</keyword>
<dbReference type="EC" id="3.1.1.4" evidence="2 7"/>
<dbReference type="Pfam" id="PF01735">
    <property type="entry name" value="PLA2_B"/>
    <property type="match status" value="2"/>
</dbReference>
<sequence>MIFKNEAQTRAAQGQGEELVRCLQASPRSCIALKINVLRARNVTQGWHDWFDTPDPYLKMRIPTSAEIVQRTKCVSNNKNPVWNEKPFVFHIDPVEDNVLELTLWDEDINDDDQIGDPVFLMLKDMQLDKPEQSTLKFGKVPTVAVLGSGGGYRATAGFSAACCALEEIGLMDCTRRNIRKQLQWGPFWLLTPRRVMHYVKDIIEKWKQGQPVSLTDFYGHCVGESLLGPKKNSVKLSHQKRKVECGCVPMPIYTAINSRRDISADSFAEWVEFTPYEIGMDKYGTFMKTELFGSKFFCGKLVEKFPESPLYYLQEQQFLSDKKDSKTEDGEDDEELGKFGGKSKQKVTNSLMEKLKTAVETDEEKLKIDGKATKSQKAEKKEFRKKLLDYVMEKLPGLQTRSQRAALIHNFLRGLGLNALQDGSLPQPYLESDNVRRKQMELIDAGLMFNSPYPPLLRKERSVDLILSFDFSARETDEERPFKNIKLAEEWAKRNGLLFPPIDADEQYERDGMKECYVFKHPTDPACPIVLHFVLINKTYRDYRRPGVPRTTIEQKEAGDFPVFNDPQKRYSTFNLKYSHDIFDKLSGLVEFNTMLNEQLIKDTMAECVQKRRSMQICH</sequence>
<evidence type="ECO:0000259" key="9">
    <source>
        <dbReference type="PROSITE" id="PS50004"/>
    </source>
</evidence>
<dbReference type="SUPFAM" id="SSF52151">
    <property type="entry name" value="FabD/lysophospholipase-like"/>
    <property type="match status" value="1"/>
</dbReference>
<dbReference type="InterPro" id="IPR002642">
    <property type="entry name" value="LysoPLipase_cat_dom"/>
</dbReference>
<name>A0AAD9QJZ6_ACRCE</name>
<dbReference type="InterPro" id="IPR035892">
    <property type="entry name" value="C2_domain_sf"/>
</dbReference>
<protein>
    <recommendedName>
        <fullName evidence="2 7">Phospholipase A2</fullName>
        <ecNumber evidence="2 7">3.1.1.4</ecNumber>
    </recommendedName>
</protein>
<feature type="domain" description="PLA2c" evidence="10">
    <location>
        <begin position="190"/>
        <end position="620"/>
    </location>
</feature>
<feature type="domain" description="C2" evidence="9">
    <location>
        <begin position="14"/>
        <end position="136"/>
    </location>
</feature>
<dbReference type="GO" id="GO:0005544">
    <property type="term" value="F:calcium-dependent phospholipid binding"/>
    <property type="evidence" value="ECO:0007669"/>
    <property type="project" value="TreeGrafter"/>
</dbReference>
<dbReference type="Proteomes" id="UP001249851">
    <property type="component" value="Unassembled WGS sequence"/>
</dbReference>
<keyword evidence="7" id="KW-0479">Metal-binding</keyword>
<dbReference type="InterPro" id="IPR016035">
    <property type="entry name" value="Acyl_Trfase/lysoPLipase"/>
</dbReference>
<evidence type="ECO:0000313" key="11">
    <source>
        <dbReference type="EMBL" id="KAK2562311.1"/>
    </source>
</evidence>
<dbReference type="PANTHER" id="PTHR10728">
    <property type="entry name" value="CYTOSOLIC PHOSPHOLIPASE A2"/>
    <property type="match status" value="1"/>
</dbReference>
<dbReference type="GO" id="GO:0005509">
    <property type="term" value="F:calcium ion binding"/>
    <property type="evidence" value="ECO:0007669"/>
    <property type="project" value="TreeGrafter"/>
</dbReference>
<reference evidence="11" key="2">
    <citation type="journal article" date="2023" name="Science">
        <title>Genomic signatures of disease resistance in endangered staghorn corals.</title>
        <authorList>
            <person name="Vollmer S.V."/>
            <person name="Selwyn J.D."/>
            <person name="Despard B.A."/>
            <person name="Roesel C.L."/>
        </authorList>
    </citation>
    <scope>NUCLEOTIDE SEQUENCE</scope>
    <source>
        <strain evidence="11">K2</strain>
    </source>
</reference>
<dbReference type="PANTHER" id="PTHR10728:SF40">
    <property type="entry name" value="PATATIN FAMILY PROTEIN"/>
    <property type="match status" value="1"/>
</dbReference>
<dbReference type="SUPFAM" id="SSF49562">
    <property type="entry name" value="C2 domain (Calcium/lipid-binding domain, CaLB)"/>
    <property type="match status" value="1"/>
</dbReference>
<dbReference type="SMART" id="SM00022">
    <property type="entry name" value="PLAc"/>
    <property type="match status" value="1"/>
</dbReference>
<comment type="catalytic activity">
    <reaction evidence="7">
        <text>a 1,2-diacyl-sn-glycero-3-phosphocholine + H2O = a 1-acyl-sn-glycero-3-phosphocholine + a fatty acid + H(+)</text>
        <dbReference type="Rhea" id="RHEA:15801"/>
        <dbReference type="ChEBI" id="CHEBI:15377"/>
        <dbReference type="ChEBI" id="CHEBI:15378"/>
        <dbReference type="ChEBI" id="CHEBI:28868"/>
        <dbReference type="ChEBI" id="CHEBI:57643"/>
        <dbReference type="ChEBI" id="CHEBI:58168"/>
        <dbReference type="EC" id="3.1.1.4"/>
    </reaction>
</comment>
<dbReference type="Pfam" id="PF00168">
    <property type="entry name" value="C2"/>
    <property type="match status" value="1"/>
</dbReference>
<dbReference type="AlphaFoldDB" id="A0AAD9QJZ6"/>
<evidence type="ECO:0000256" key="3">
    <source>
        <dbReference type="ARBA" id="ARBA00022490"/>
    </source>
</evidence>
<evidence type="ECO:0000259" key="10">
    <source>
        <dbReference type="PROSITE" id="PS51210"/>
    </source>
</evidence>
<dbReference type="PROSITE" id="PS50004">
    <property type="entry name" value="C2"/>
    <property type="match status" value="1"/>
</dbReference>
<organism evidence="11 12">
    <name type="scientific">Acropora cervicornis</name>
    <name type="common">Staghorn coral</name>
    <dbReference type="NCBI Taxonomy" id="6130"/>
    <lineage>
        <taxon>Eukaryota</taxon>
        <taxon>Metazoa</taxon>
        <taxon>Cnidaria</taxon>
        <taxon>Anthozoa</taxon>
        <taxon>Hexacorallia</taxon>
        <taxon>Scleractinia</taxon>
        <taxon>Astrocoeniina</taxon>
        <taxon>Acroporidae</taxon>
        <taxon>Acropora</taxon>
    </lineage>
</organism>
<evidence type="ECO:0000256" key="1">
    <source>
        <dbReference type="ARBA" id="ARBA00004496"/>
    </source>
</evidence>
<evidence type="ECO:0000256" key="4">
    <source>
        <dbReference type="ARBA" id="ARBA00022801"/>
    </source>
</evidence>
<dbReference type="GO" id="GO:0005829">
    <property type="term" value="C:cytosol"/>
    <property type="evidence" value="ECO:0007669"/>
    <property type="project" value="TreeGrafter"/>
</dbReference>
<evidence type="ECO:0000256" key="8">
    <source>
        <dbReference type="SAM" id="MobiDB-lite"/>
    </source>
</evidence>